<dbReference type="CDD" id="cd06604">
    <property type="entry name" value="GH31_glucosidase_II_MalA"/>
    <property type="match status" value="1"/>
</dbReference>
<dbReference type="PROSITE" id="PS00129">
    <property type="entry name" value="GLYCOSYL_HYDROL_F31_1"/>
    <property type="match status" value="1"/>
</dbReference>
<dbReference type="Gene3D" id="3.20.20.80">
    <property type="entry name" value="Glycosidases"/>
    <property type="match status" value="2"/>
</dbReference>
<evidence type="ECO:0000256" key="3">
    <source>
        <dbReference type="ARBA" id="ARBA00023295"/>
    </source>
</evidence>
<gene>
    <name evidence="8" type="ORF">ACFFSY_33100</name>
</gene>
<dbReference type="Pfam" id="PF01055">
    <property type="entry name" value="Glyco_hydro_31_2nd"/>
    <property type="match status" value="1"/>
</dbReference>
<evidence type="ECO:0000256" key="4">
    <source>
        <dbReference type="RuleBase" id="RU361185"/>
    </source>
</evidence>
<name>A0ABV5L001_9BACL</name>
<reference evidence="8 9" key="1">
    <citation type="submission" date="2024-09" db="EMBL/GenBank/DDBJ databases">
        <authorList>
            <person name="Sun Q."/>
            <person name="Mori K."/>
        </authorList>
    </citation>
    <scope>NUCLEOTIDE SEQUENCE [LARGE SCALE GENOMIC DNA]</scope>
    <source>
        <strain evidence="8 9">TISTR 2452</strain>
    </source>
</reference>
<dbReference type="InterPro" id="IPR030458">
    <property type="entry name" value="Glyco_hydro_31_AS"/>
</dbReference>
<dbReference type="InterPro" id="IPR017853">
    <property type="entry name" value="GH"/>
</dbReference>
<evidence type="ECO:0000313" key="9">
    <source>
        <dbReference type="Proteomes" id="UP001589747"/>
    </source>
</evidence>
<evidence type="ECO:0000256" key="1">
    <source>
        <dbReference type="ARBA" id="ARBA00007806"/>
    </source>
</evidence>
<dbReference type="Proteomes" id="UP001589747">
    <property type="component" value="Unassembled WGS sequence"/>
</dbReference>
<keyword evidence="3 4" id="KW-0326">Glycosidase</keyword>
<proteinExistence type="inferred from homology"/>
<feature type="domain" description="Glycosyl hydrolase family 31 C-terminal" evidence="7">
    <location>
        <begin position="587"/>
        <end position="673"/>
    </location>
</feature>
<comment type="caution">
    <text evidence="8">The sequence shown here is derived from an EMBL/GenBank/DDBJ whole genome shotgun (WGS) entry which is preliminary data.</text>
</comment>
<dbReference type="Gene3D" id="2.60.40.1760">
    <property type="entry name" value="glycosyl hydrolase (family 31)"/>
    <property type="match status" value="1"/>
</dbReference>
<dbReference type="RefSeq" id="WP_377502559.1">
    <property type="nucleotide sequence ID" value="NZ_JBHMDO010000054.1"/>
</dbReference>
<dbReference type="InterPro" id="IPR048395">
    <property type="entry name" value="Glyco_hydro_31_C"/>
</dbReference>
<evidence type="ECO:0000259" key="5">
    <source>
        <dbReference type="Pfam" id="PF01055"/>
    </source>
</evidence>
<dbReference type="SUPFAM" id="SSF74650">
    <property type="entry name" value="Galactose mutarotase-like"/>
    <property type="match status" value="1"/>
</dbReference>
<dbReference type="InterPro" id="IPR013780">
    <property type="entry name" value="Glyco_hydro_b"/>
</dbReference>
<dbReference type="SUPFAM" id="SSF51011">
    <property type="entry name" value="Glycosyl hydrolase domain"/>
    <property type="match status" value="1"/>
</dbReference>
<dbReference type="SUPFAM" id="SSF51445">
    <property type="entry name" value="(Trans)glycosidases"/>
    <property type="match status" value="1"/>
</dbReference>
<evidence type="ECO:0000259" key="6">
    <source>
        <dbReference type="Pfam" id="PF13802"/>
    </source>
</evidence>
<sequence length="813" mass="92292">MLTSETIHPDKGGTLTLNEGGWQIGAILAVDLREDAYYFRGENATLMLQPVNAAVVRVKLLPDHREDKATTIAVQSEAFVPVASQLAEELECYRLMLPAITVEIRKQNAALAFYTAEGELVSDEAGIYRSGRGQYGCRKRMEPDSHVYGLGEKTGFLDKKGEKYDMWNSDVFDPHVPEIEALYVSIPFLLHFRYDKPAYGIFLDNPGRCAFDMRSDQESYTFQTTSGTIDYYFVHGPELKDVIRGYSRLTGTMDLPPAWAIGYHQSRYSYMSQEEVLTLARTFRDKQIPCDVIYLDIHYMDEYRVFTFDPVRFPKPEAMIAELKEMGIRIVPIVDPGVKKDPEYAPYQEGIRNDYFCRKLEGEIFIGNVWPGASAFPDFTDEYVRTWWGELHRYYTDLGIHGVWNDMNEPAVFNDSKTMDLDVVHRNDGSPKTHRELHNLYGMLMSMATQQGLKRQLNGERPFVLTRAGYAGIQKYAATWTGDNRSFWEHLAMSIPMVLNLGLSGQPFAGPDIGGFAHHTSPELLARWTQAGAFFPYCRNHSVLESIRQEPWAFGPEIEDICRTYIRLRYRLLPYLYTLFHEAHETGLPVMRPLILEYPGDRNVYNCCDQFLVGQDLLVAPILRPSTEYRTVYLPAGEWVDFWSGEHLEGGRHAMAYAPLAKMPMYVRAGAVIAELREETWKPVLNAEAQVALVIRAAQAGTRATGRWYEDDASTYAYEQGAYNLLEVVSAFDPGAVSLQLRYLSKGLPGRRETVAVEVNDLNFSPNQVLVVTPEEDATLESHGGSWSFDAEASTLRLVLPSTFEDIKIRAEA</sequence>
<feature type="domain" description="Glycoside hydrolase family 31 N-terminal" evidence="6">
    <location>
        <begin position="46"/>
        <end position="212"/>
    </location>
</feature>
<dbReference type="CDD" id="cd14752">
    <property type="entry name" value="GH31_N"/>
    <property type="match status" value="1"/>
</dbReference>
<evidence type="ECO:0000259" key="7">
    <source>
        <dbReference type="Pfam" id="PF21365"/>
    </source>
</evidence>
<evidence type="ECO:0000256" key="2">
    <source>
        <dbReference type="ARBA" id="ARBA00022801"/>
    </source>
</evidence>
<dbReference type="InterPro" id="IPR025887">
    <property type="entry name" value="Glyco_hydro_31_N_dom"/>
</dbReference>
<dbReference type="Gene3D" id="2.60.40.1180">
    <property type="entry name" value="Golgi alpha-mannosidase II"/>
    <property type="match status" value="2"/>
</dbReference>
<evidence type="ECO:0000313" key="8">
    <source>
        <dbReference type="EMBL" id="MFB9330804.1"/>
    </source>
</evidence>
<dbReference type="Pfam" id="PF21365">
    <property type="entry name" value="Glyco_hydro_31_3rd"/>
    <property type="match status" value="1"/>
</dbReference>
<dbReference type="InterPro" id="IPR011013">
    <property type="entry name" value="Gal_mutarotase_sf_dom"/>
</dbReference>
<organism evidence="8 9">
    <name type="scientific">Paenibacillus aurantiacus</name>
    <dbReference type="NCBI Taxonomy" id="1936118"/>
    <lineage>
        <taxon>Bacteria</taxon>
        <taxon>Bacillati</taxon>
        <taxon>Bacillota</taxon>
        <taxon>Bacilli</taxon>
        <taxon>Bacillales</taxon>
        <taxon>Paenibacillaceae</taxon>
        <taxon>Paenibacillus</taxon>
    </lineage>
</organism>
<keyword evidence="9" id="KW-1185">Reference proteome</keyword>
<dbReference type="PANTHER" id="PTHR22762">
    <property type="entry name" value="ALPHA-GLUCOSIDASE"/>
    <property type="match status" value="1"/>
</dbReference>
<dbReference type="InterPro" id="IPR000322">
    <property type="entry name" value="Glyco_hydro_31_TIM"/>
</dbReference>
<keyword evidence="2 4" id="KW-0378">Hydrolase</keyword>
<dbReference type="EMBL" id="JBHMDO010000054">
    <property type="protein sequence ID" value="MFB9330804.1"/>
    <property type="molecule type" value="Genomic_DNA"/>
</dbReference>
<feature type="domain" description="Glycoside hydrolase family 31 TIM barrel" evidence="5">
    <location>
        <begin position="255"/>
        <end position="579"/>
    </location>
</feature>
<comment type="similarity">
    <text evidence="1 4">Belongs to the glycosyl hydrolase 31 family.</text>
</comment>
<accession>A0ABV5L001</accession>
<protein>
    <submittedName>
        <fullName evidence="8">TIM-barrel domain-containing protein</fullName>
    </submittedName>
</protein>
<dbReference type="PANTHER" id="PTHR22762:SF166">
    <property type="entry name" value="ALPHA-GLUCOSIDASE"/>
    <property type="match status" value="1"/>
</dbReference>
<dbReference type="Pfam" id="PF13802">
    <property type="entry name" value="Gal_mutarotas_2"/>
    <property type="match status" value="1"/>
</dbReference>